<dbReference type="Proteomes" id="UP001500034">
    <property type="component" value="Unassembled WGS sequence"/>
</dbReference>
<name>A0ABP7Q2T9_9ACTN</name>
<comment type="caution">
    <text evidence="1">The sequence shown here is derived from an EMBL/GenBank/DDBJ whole genome shotgun (WGS) entry which is preliminary data.</text>
</comment>
<evidence type="ECO:0000313" key="2">
    <source>
        <dbReference type="Proteomes" id="UP001500034"/>
    </source>
</evidence>
<accession>A0ABP7Q2T9</accession>
<keyword evidence="2" id="KW-1185">Reference proteome</keyword>
<protein>
    <submittedName>
        <fullName evidence="1">Uncharacterized protein</fullName>
    </submittedName>
</protein>
<sequence>MACPRCACRAFVAVAGPCERAPTSTVGDRTGAEGLHRSFDELRTSWRRNPHQMRALYVLMLVAVLPVPFRRDRMAVLRRDLRRRIESGSWMTRR</sequence>
<reference evidence="2" key="1">
    <citation type="journal article" date="2019" name="Int. J. Syst. Evol. Microbiol.">
        <title>The Global Catalogue of Microorganisms (GCM) 10K type strain sequencing project: providing services to taxonomists for standard genome sequencing and annotation.</title>
        <authorList>
            <consortium name="The Broad Institute Genomics Platform"/>
            <consortium name="The Broad Institute Genome Sequencing Center for Infectious Disease"/>
            <person name="Wu L."/>
            <person name="Ma J."/>
        </authorList>
    </citation>
    <scope>NUCLEOTIDE SEQUENCE [LARGE SCALE GENOMIC DNA]</scope>
    <source>
        <strain evidence="2">JCM 17027</strain>
    </source>
</reference>
<organism evidence="1 2">
    <name type="scientific">Streptomyces marokkonensis</name>
    <dbReference type="NCBI Taxonomy" id="324855"/>
    <lineage>
        <taxon>Bacteria</taxon>
        <taxon>Bacillati</taxon>
        <taxon>Actinomycetota</taxon>
        <taxon>Actinomycetes</taxon>
        <taxon>Kitasatosporales</taxon>
        <taxon>Streptomycetaceae</taxon>
        <taxon>Streptomyces</taxon>
    </lineage>
</organism>
<proteinExistence type="predicted"/>
<evidence type="ECO:0000313" key="1">
    <source>
        <dbReference type="EMBL" id="GAA3975254.1"/>
    </source>
</evidence>
<dbReference type="EMBL" id="BAABCQ010000042">
    <property type="protein sequence ID" value="GAA3975254.1"/>
    <property type="molecule type" value="Genomic_DNA"/>
</dbReference>
<gene>
    <name evidence="1" type="ORF">GCM10022384_26920</name>
</gene>